<feature type="domain" description="HTH arsR-type" evidence="4">
    <location>
        <begin position="252"/>
        <end position="327"/>
    </location>
</feature>
<evidence type="ECO:0000256" key="2">
    <source>
        <dbReference type="ARBA" id="ARBA00023125"/>
    </source>
</evidence>
<dbReference type="RefSeq" id="WP_312893471.1">
    <property type="nucleotide sequence ID" value="NZ_BAAAJD010000023.1"/>
</dbReference>
<dbReference type="CDD" id="cd00090">
    <property type="entry name" value="HTH_ARSR"/>
    <property type="match status" value="1"/>
</dbReference>
<evidence type="ECO:0000256" key="3">
    <source>
        <dbReference type="ARBA" id="ARBA00023163"/>
    </source>
</evidence>
<keyword evidence="6" id="KW-1185">Reference proteome</keyword>
<dbReference type="EMBL" id="JACHDB010000001">
    <property type="protein sequence ID" value="MBB5430557.1"/>
    <property type="molecule type" value="Genomic_DNA"/>
</dbReference>
<evidence type="ECO:0000259" key="4">
    <source>
        <dbReference type="SMART" id="SM00418"/>
    </source>
</evidence>
<dbReference type="Pfam" id="PF19361">
    <property type="entry name" value="DUF5937"/>
    <property type="match status" value="1"/>
</dbReference>
<dbReference type="PANTHER" id="PTHR43132:SF8">
    <property type="entry name" value="HTH-TYPE TRANSCRIPTIONAL REGULATOR KMTR"/>
    <property type="match status" value="1"/>
</dbReference>
<accession>A0A7W8VBW1</accession>
<gene>
    <name evidence="5" type="ORF">HDA36_000641</name>
</gene>
<dbReference type="SUPFAM" id="SSF46785">
    <property type="entry name" value="Winged helix' DNA-binding domain"/>
    <property type="match status" value="1"/>
</dbReference>
<name>A0A7W8VBW1_9ACTN</name>
<protein>
    <submittedName>
        <fullName evidence="5">DNA-binding transcriptional ArsR family regulator</fullName>
    </submittedName>
</protein>
<keyword evidence="3" id="KW-0804">Transcription</keyword>
<dbReference type="AlphaFoldDB" id="A0A7W8VBW1"/>
<dbReference type="SMART" id="SM00418">
    <property type="entry name" value="HTH_ARSR"/>
    <property type="match status" value="1"/>
</dbReference>
<dbReference type="GO" id="GO:0003700">
    <property type="term" value="F:DNA-binding transcription factor activity"/>
    <property type="evidence" value="ECO:0007669"/>
    <property type="project" value="InterPro"/>
</dbReference>
<dbReference type="InterPro" id="IPR036388">
    <property type="entry name" value="WH-like_DNA-bd_sf"/>
</dbReference>
<keyword evidence="2 5" id="KW-0238">DNA-binding</keyword>
<dbReference type="GO" id="GO:0003677">
    <property type="term" value="F:DNA binding"/>
    <property type="evidence" value="ECO:0007669"/>
    <property type="project" value="UniProtKB-KW"/>
</dbReference>
<sequence>MAGRVVFGHEDLMRCRFAVSPLWETFAAVHTLFEPHRQGFHLPWVRAARLPAEVDLEPFRLLLPRPGYVPDFLTPPPLGPLAPIEEELERLRAIPPAQVGAELRACLLDPRRALPASATDPLLADPAATRDAMADLLSACWEHLLRPHWPRLRALLDADVADRSRTLAEHGLERLVTALDGRLTWKQGTLHVESRAAADELRLDGRGLLLMPSAFVWPELILVGDEPWQPTLIYPARGIGELWSPPPGRPPEALAAVLGRTRARLLVALSRPETTTGLAARLGLSPASVSAHLTALRDAGLLESWRSGRRVFYARTALGTALTGENTDPG</sequence>
<dbReference type="InterPro" id="IPR001845">
    <property type="entry name" value="HTH_ArsR_DNA-bd_dom"/>
</dbReference>
<evidence type="ECO:0000256" key="1">
    <source>
        <dbReference type="ARBA" id="ARBA00023015"/>
    </source>
</evidence>
<dbReference type="Gene3D" id="1.10.10.10">
    <property type="entry name" value="Winged helix-like DNA-binding domain superfamily/Winged helix DNA-binding domain"/>
    <property type="match status" value="1"/>
</dbReference>
<dbReference type="Proteomes" id="UP000572635">
    <property type="component" value="Unassembled WGS sequence"/>
</dbReference>
<organism evidence="5 6">
    <name type="scientific">Nocardiopsis composta</name>
    <dbReference type="NCBI Taxonomy" id="157465"/>
    <lineage>
        <taxon>Bacteria</taxon>
        <taxon>Bacillati</taxon>
        <taxon>Actinomycetota</taxon>
        <taxon>Actinomycetes</taxon>
        <taxon>Streptosporangiales</taxon>
        <taxon>Nocardiopsidaceae</taxon>
        <taxon>Nocardiopsis</taxon>
    </lineage>
</organism>
<dbReference type="PANTHER" id="PTHR43132">
    <property type="entry name" value="ARSENICAL RESISTANCE OPERON REPRESSOR ARSR-RELATED"/>
    <property type="match status" value="1"/>
</dbReference>
<keyword evidence="1" id="KW-0805">Transcription regulation</keyword>
<dbReference type="InterPro" id="IPR036390">
    <property type="entry name" value="WH_DNA-bd_sf"/>
</dbReference>
<dbReference type="InterPro" id="IPR045981">
    <property type="entry name" value="DUF5937"/>
</dbReference>
<dbReference type="PRINTS" id="PR00778">
    <property type="entry name" value="HTHARSR"/>
</dbReference>
<reference evidence="5 6" key="1">
    <citation type="submission" date="2020-08" db="EMBL/GenBank/DDBJ databases">
        <title>Sequencing the genomes of 1000 actinobacteria strains.</title>
        <authorList>
            <person name="Klenk H.-P."/>
        </authorList>
    </citation>
    <scope>NUCLEOTIDE SEQUENCE [LARGE SCALE GENOMIC DNA]</scope>
    <source>
        <strain evidence="5 6">DSM 44551</strain>
    </source>
</reference>
<evidence type="ECO:0000313" key="6">
    <source>
        <dbReference type="Proteomes" id="UP000572635"/>
    </source>
</evidence>
<proteinExistence type="predicted"/>
<evidence type="ECO:0000313" key="5">
    <source>
        <dbReference type="EMBL" id="MBB5430557.1"/>
    </source>
</evidence>
<dbReference type="InterPro" id="IPR011991">
    <property type="entry name" value="ArsR-like_HTH"/>
</dbReference>
<comment type="caution">
    <text evidence="5">The sequence shown here is derived from an EMBL/GenBank/DDBJ whole genome shotgun (WGS) entry which is preliminary data.</text>
</comment>
<dbReference type="Pfam" id="PF01022">
    <property type="entry name" value="HTH_5"/>
    <property type="match status" value="1"/>
</dbReference>
<dbReference type="InterPro" id="IPR051011">
    <property type="entry name" value="Metal_resp_trans_reg"/>
</dbReference>